<protein>
    <submittedName>
        <fullName evidence="1">Protein phosphatase</fullName>
    </submittedName>
</protein>
<dbReference type="Proteomes" id="UP000247807">
    <property type="component" value="Unassembled WGS sequence"/>
</dbReference>
<evidence type="ECO:0000313" key="1">
    <source>
        <dbReference type="EMBL" id="PYE00288.1"/>
    </source>
</evidence>
<sequence length="151" mass="17234">MEQISRTCIQAKAFEFALMELIYSKRDSFHPLWSVDSWVKFLIWLSLNCGLSGDKESLELFAQAMGSPLTSRMRKIFFERALEDLSLHVMADPAEAQVLIMPITIDKEIDDNDIVQALQTIGLSEKVFLSSAAWERHDSIVSIPWNVKNDI</sequence>
<proteinExistence type="predicted"/>
<accession>A0A318R612</accession>
<gene>
    <name evidence="1" type="ORF">DNJ73_09425</name>
</gene>
<dbReference type="OrthoDB" id="539977at2"/>
<reference evidence="1 2" key="1">
    <citation type="journal article" date="2018" name="Appl. Environ. Microbiol.">
        <title>Genome rearrangement shapes Prochlorococcus ecological adaptation.</title>
        <authorList>
            <person name="Yan W."/>
            <person name="Wei S."/>
            <person name="Wang Q."/>
            <person name="Xiao X."/>
            <person name="Zeng Q."/>
            <person name="Jiao N."/>
            <person name="Zhang R."/>
        </authorList>
    </citation>
    <scope>NUCLEOTIDE SEQUENCE [LARGE SCALE GENOMIC DNA]</scope>
    <source>
        <strain evidence="1 2">XMU1408</strain>
    </source>
</reference>
<evidence type="ECO:0000313" key="2">
    <source>
        <dbReference type="Proteomes" id="UP000247807"/>
    </source>
</evidence>
<comment type="caution">
    <text evidence="1">The sequence shown here is derived from an EMBL/GenBank/DDBJ whole genome shotgun (WGS) entry which is preliminary data.</text>
</comment>
<organism evidence="1 2">
    <name type="scientific">Prochlorococcus marinus XMU1408</name>
    <dbReference type="NCBI Taxonomy" id="2213228"/>
    <lineage>
        <taxon>Bacteria</taxon>
        <taxon>Bacillati</taxon>
        <taxon>Cyanobacteriota</taxon>
        <taxon>Cyanophyceae</taxon>
        <taxon>Synechococcales</taxon>
        <taxon>Prochlorococcaceae</taxon>
        <taxon>Prochlorococcus</taxon>
    </lineage>
</organism>
<name>A0A318R612_PROMR</name>
<dbReference type="AlphaFoldDB" id="A0A318R612"/>
<dbReference type="RefSeq" id="WP_158467455.1">
    <property type="nucleotide sequence ID" value="NZ_QJUE01000007.1"/>
</dbReference>
<dbReference type="EMBL" id="QJUE01000007">
    <property type="protein sequence ID" value="PYE00288.1"/>
    <property type="molecule type" value="Genomic_DNA"/>
</dbReference>